<evidence type="ECO:0000256" key="3">
    <source>
        <dbReference type="ARBA" id="ARBA00022448"/>
    </source>
</evidence>
<dbReference type="GO" id="GO:0005315">
    <property type="term" value="F:phosphate transmembrane transporter activity"/>
    <property type="evidence" value="ECO:0007669"/>
    <property type="project" value="InterPro"/>
</dbReference>
<evidence type="ECO:0000256" key="4">
    <source>
        <dbReference type="ARBA" id="ARBA00022475"/>
    </source>
</evidence>
<name>A0A521FY89_9BACT</name>
<sequence length="321" mass="34779">MEHHHGQTERHQGWKTSRSTDLIFRGITAACAGLVLVVMAGIFVSLVWNSLPSIRHSGISFLFSKAWDPVSNEFGALSSIYGTLMSTAIAMLLAVPLSMVIALFLVELAPPKISYVVGSAIELLAAVPSIIYGMWGLFVFAPFMADNVQPLLSKYLGWLPLFQGPEMGIGMMTAGIILALMILPFVSTVMRDVFAMVPDVMKEAGYGMGATTWEVTKDVTIRYGIQGMIGACLLGLGRAIGETMAVTFVIGNSSDIFISLFEAGNSIASRLANEFAEASDPMYMSALMELGLVLFLMTFGLQVVTQLWLKRVKRKMGGDLL</sequence>
<feature type="transmembrane region" description="Helical" evidence="9">
    <location>
        <begin position="80"/>
        <end position="106"/>
    </location>
</feature>
<dbReference type="NCBIfam" id="TIGR02138">
    <property type="entry name" value="phosphate_pstC"/>
    <property type="match status" value="1"/>
</dbReference>
<feature type="transmembrane region" description="Helical" evidence="9">
    <location>
        <begin position="113"/>
        <end position="135"/>
    </location>
</feature>
<keyword evidence="8 9" id="KW-0472">Membrane</keyword>
<proteinExistence type="inferred from homology"/>
<evidence type="ECO:0000256" key="9">
    <source>
        <dbReference type="RuleBase" id="RU363032"/>
    </source>
</evidence>
<dbReference type="AlphaFoldDB" id="A0A521FY89"/>
<dbReference type="PROSITE" id="PS50928">
    <property type="entry name" value="ABC_TM1"/>
    <property type="match status" value="1"/>
</dbReference>
<evidence type="ECO:0000256" key="10">
    <source>
        <dbReference type="RuleBase" id="RU363054"/>
    </source>
</evidence>
<feature type="transmembrane region" description="Helical" evidence="9">
    <location>
        <begin position="227"/>
        <end position="250"/>
    </location>
</feature>
<evidence type="ECO:0000256" key="7">
    <source>
        <dbReference type="ARBA" id="ARBA00022989"/>
    </source>
</evidence>
<evidence type="ECO:0000256" key="6">
    <source>
        <dbReference type="ARBA" id="ARBA00022692"/>
    </source>
</evidence>
<dbReference type="PANTHER" id="PTHR30425">
    <property type="entry name" value="PHOSPHATE TRANSPORT SYSTEM PERMEASE PROTEIN PST"/>
    <property type="match status" value="1"/>
</dbReference>
<dbReference type="EMBL" id="NQJD01000065">
    <property type="protein sequence ID" value="TAA73729.1"/>
    <property type="molecule type" value="Genomic_DNA"/>
</dbReference>
<keyword evidence="6 9" id="KW-0812">Transmembrane</keyword>
<keyword evidence="3 9" id="KW-0813">Transport</keyword>
<dbReference type="GO" id="GO:0006817">
    <property type="term" value="P:phosphate ion transport"/>
    <property type="evidence" value="ECO:0007669"/>
    <property type="project" value="UniProtKB-KW"/>
</dbReference>
<feature type="transmembrane region" description="Helical" evidence="9">
    <location>
        <begin position="290"/>
        <end position="309"/>
    </location>
</feature>
<gene>
    <name evidence="12" type="ORF">CDV28_1653</name>
</gene>
<feature type="transmembrane region" description="Helical" evidence="9">
    <location>
        <begin position="167"/>
        <end position="186"/>
    </location>
</feature>
<keyword evidence="7 9" id="KW-1133">Transmembrane helix</keyword>
<protein>
    <recommendedName>
        <fullName evidence="10">Phosphate transport system permease protein</fullName>
    </recommendedName>
</protein>
<dbReference type="InterPro" id="IPR000515">
    <property type="entry name" value="MetI-like"/>
</dbReference>
<dbReference type="CDD" id="cd06261">
    <property type="entry name" value="TM_PBP2"/>
    <property type="match status" value="1"/>
</dbReference>
<evidence type="ECO:0000256" key="8">
    <source>
        <dbReference type="ARBA" id="ARBA00023136"/>
    </source>
</evidence>
<feature type="transmembrane region" description="Helical" evidence="9">
    <location>
        <begin position="22"/>
        <end position="48"/>
    </location>
</feature>
<dbReference type="Pfam" id="PF00528">
    <property type="entry name" value="BPD_transp_1"/>
    <property type="match status" value="1"/>
</dbReference>
<evidence type="ECO:0000313" key="13">
    <source>
        <dbReference type="Proteomes" id="UP000316238"/>
    </source>
</evidence>
<dbReference type="Proteomes" id="UP000316238">
    <property type="component" value="Unassembled WGS sequence"/>
</dbReference>
<organism evidence="12 13">
    <name type="scientific">Candidatus Electronema aureum</name>
    <dbReference type="NCBI Taxonomy" id="2005002"/>
    <lineage>
        <taxon>Bacteria</taxon>
        <taxon>Pseudomonadati</taxon>
        <taxon>Thermodesulfobacteriota</taxon>
        <taxon>Desulfobulbia</taxon>
        <taxon>Desulfobulbales</taxon>
        <taxon>Desulfobulbaceae</taxon>
        <taxon>Candidatus Electronema</taxon>
    </lineage>
</organism>
<dbReference type="InterPro" id="IPR011864">
    <property type="entry name" value="Phosphate_PstC"/>
</dbReference>
<dbReference type="InterPro" id="IPR051124">
    <property type="entry name" value="Phosphate_Transport_Permease"/>
</dbReference>
<feature type="domain" description="ABC transmembrane type-1" evidence="11">
    <location>
        <begin position="80"/>
        <end position="305"/>
    </location>
</feature>
<keyword evidence="5 10" id="KW-0592">Phosphate transport</keyword>
<comment type="subcellular location">
    <subcellularLocation>
        <location evidence="1 9">Cell membrane</location>
        <topology evidence="1 9">Multi-pass membrane protein</topology>
    </subcellularLocation>
</comment>
<dbReference type="Gene3D" id="1.10.3720.10">
    <property type="entry name" value="MetI-like"/>
    <property type="match status" value="1"/>
</dbReference>
<keyword evidence="13" id="KW-1185">Reference proteome</keyword>
<dbReference type="GO" id="GO:0005886">
    <property type="term" value="C:plasma membrane"/>
    <property type="evidence" value="ECO:0007669"/>
    <property type="project" value="UniProtKB-SubCell"/>
</dbReference>
<evidence type="ECO:0000256" key="1">
    <source>
        <dbReference type="ARBA" id="ARBA00004651"/>
    </source>
</evidence>
<comment type="caution">
    <text evidence="12">The sequence shown here is derived from an EMBL/GenBank/DDBJ whole genome shotgun (WGS) entry which is preliminary data.</text>
</comment>
<dbReference type="SUPFAM" id="SSF161098">
    <property type="entry name" value="MetI-like"/>
    <property type="match status" value="1"/>
</dbReference>
<evidence type="ECO:0000259" key="11">
    <source>
        <dbReference type="PROSITE" id="PS50928"/>
    </source>
</evidence>
<reference evidence="12" key="1">
    <citation type="submission" date="2017-07" db="EMBL/GenBank/DDBJ databases">
        <title>The cable genome - Insights into the physiology and evolution of filamentous bacteria capable of sulfide oxidation via long distance electron transfer.</title>
        <authorList>
            <person name="Thorup C."/>
            <person name="Bjerg J.T."/>
            <person name="Schreiber L."/>
            <person name="Nielsen L.P."/>
            <person name="Kjeldsen K.U."/>
            <person name="Boesen T."/>
            <person name="Boggild A."/>
            <person name="Meysman F."/>
            <person name="Geelhoed J."/>
            <person name="Schramm A."/>
        </authorList>
    </citation>
    <scope>NUCLEOTIDE SEQUENCE [LARGE SCALE GENOMIC DNA]</scope>
    <source>
        <strain evidence="12">GS</strain>
    </source>
</reference>
<accession>A0A521FY89</accession>
<comment type="similarity">
    <text evidence="2 10">Belongs to the binding-protein-dependent transport system permease family. CysTW subfamily.</text>
</comment>
<dbReference type="InterPro" id="IPR035906">
    <property type="entry name" value="MetI-like_sf"/>
</dbReference>
<comment type="function">
    <text evidence="10">Part of the binding-protein-dependent transport system for phosphate; probably responsible for the translocation of the substrate across the membrane.</text>
</comment>
<keyword evidence="4 10" id="KW-1003">Cell membrane</keyword>
<dbReference type="PANTHER" id="PTHR30425:SF1">
    <property type="entry name" value="PHOSPHATE TRANSPORT SYSTEM PERMEASE PROTEIN PSTC"/>
    <property type="match status" value="1"/>
</dbReference>
<evidence type="ECO:0000256" key="5">
    <source>
        <dbReference type="ARBA" id="ARBA00022592"/>
    </source>
</evidence>
<evidence type="ECO:0000256" key="2">
    <source>
        <dbReference type="ARBA" id="ARBA00007069"/>
    </source>
</evidence>
<evidence type="ECO:0000313" key="12">
    <source>
        <dbReference type="EMBL" id="TAA73729.1"/>
    </source>
</evidence>